<dbReference type="GO" id="GO:0007034">
    <property type="term" value="P:vacuolar transport"/>
    <property type="evidence" value="ECO:0007669"/>
    <property type="project" value="InterPro"/>
</dbReference>
<dbReference type="STRING" id="60517.A0A0R3WFJ3"/>
<evidence type="ECO:0000256" key="1">
    <source>
        <dbReference type="ARBA" id="ARBA00006190"/>
    </source>
</evidence>
<evidence type="ECO:0000313" key="2">
    <source>
        <dbReference type="WBParaSite" id="TASK_0000963601-mRNA-1"/>
    </source>
</evidence>
<accession>A0A0R3WFJ3</accession>
<name>A0A0R3WFJ3_TAEAS</name>
<dbReference type="PANTHER" id="PTHR10476">
    <property type="entry name" value="CHARGED MULTIVESICULAR BODY PROTEIN"/>
    <property type="match status" value="1"/>
</dbReference>
<dbReference type="InterPro" id="IPR005024">
    <property type="entry name" value="Snf7_fam"/>
</dbReference>
<proteinExistence type="inferred from homology"/>
<comment type="similarity">
    <text evidence="1">Belongs to the SNF7 family.</text>
</comment>
<protein>
    <submittedName>
        <fullName evidence="2">SNF7 family protein</fullName>
    </submittedName>
</protein>
<dbReference type="Pfam" id="PF03357">
    <property type="entry name" value="Snf7"/>
    <property type="match status" value="1"/>
</dbReference>
<sequence length="213" mass="24106">MTTSRARDLRPNVRDLPTRLRRKHRKLDRDIVSIQQKCKQREVEAQKYTKNVDATNTLVKEIVASPKSANRLYRAKAQIDSVIMELENQVAMAKMASALNQSTSVMQTMSKLVKLPELCATMCNMWKGMMRLGLMNEMVEESTDSALDQPEQMEEMAQAEVDKILFQLTNGAMGMASDAVTDTLPACTQRPVDVDDDDLDDREAMRARLQAIH</sequence>
<dbReference type="WBParaSite" id="TASK_0000963601-mRNA-1">
    <property type="protein sequence ID" value="TASK_0000963601-mRNA-1"/>
    <property type="gene ID" value="TASK_0000963601"/>
</dbReference>
<dbReference type="AlphaFoldDB" id="A0A0R3WFJ3"/>
<reference evidence="2" key="1">
    <citation type="submission" date="2017-02" db="UniProtKB">
        <authorList>
            <consortium name="WormBaseParasite"/>
        </authorList>
    </citation>
    <scope>IDENTIFICATION</scope>
</reference>
<dbReference type="Gene3D" id="6.10.140.1230">
    <property type="match status" value="1"/>
</dbReference>
<organism evidence="2">
    <name type="scientific">Taenia asiatica</name>
    <name type="common">Asian tapeworm</name>
    <dbReference type="NCBI Taxonomy" id="60517"/>
    <lineage>
        <taxon>Eukaryota</taxon>
        <taxon>Metazoa</taxon>
        <taxon>Spiralia</taxon>
        <taxon>Lophotrochozoa</taxon>
        <taxon>Platyhelminthes</taxon>
        <taxon>Cestoda</taxon>
        <taxon>Eucestoda</taxon>
        <taxon>Cyclophyllidea</taxon>
        <taxon>Taeniidae</taxon>
        <taxon>Taenia</taxon>
    </lineage>
</organism>